<evidence type="ECO:0000313" key="2">
    <source>
        <dbReference type="Proteomes" id="UP000694545"/>
    </source>
</evidence>
<dbReference type="Ensembl" id="ENSVKKT00000011832.1">
    <property type="protein sequence ID" value="ENSVKKP00000011554.1"/>
    <property type="gene ID" value="ENSVKKG00000008057.1"/>
</dbReference>
<evidence type="ECO:0000313" key="1">
    <source>
        <dbReference type="Ensembl" id="ENSVKKP00000011554.1"/>
    </source>
</evidence>
<organism evidence="1 2">
    <name type="scientific">Varanus komodoensis</name>
    <name type="common">Komodo dragon</name>
    <dbReference type="NCBI Taxonomy" id="61221"/>
    <lineage>
        <taxon>Eukaryota</taxon>
        <taxon>Metazoa</taxon>
        <taxon>Chordata</taxon>
        <taxon>Craniata</taxon>
        <taxon>Vertebrata</taxon>
        <taxon>Euteleostomi</taxon>
        <taxon>Lepidosauria</taxon>
        <taxon>Squamata</taxon>
        <taxon>Bifurcata</taxon>
        <taxon>Unidentata</taxon>
        <taxon>Episquamata</taxon>
        <taxon>Toxicofera</taxon>
        <taxon>Anguimorpha</taxon>
        <taxon>Paleoanguimorpha</taxon>
        <taxon>Varanoidea</taxon>
        <taxon>Varanidae</taxon>
        <taxon>Varanus</taxon>
    </lineage>
</organism>
<dbReference type="OMA" id="CARGCGE"/>
<name>A0A8D2JG43_VARKO</name>
<reference evidence="1" key="1">
    <citation type="submission" date="2025-08" db="UniProtKB">
        <authorList>
            <consortium name="Ensembl"/>
        </authorList>
    </citation>
    <scope>IDENTIFICATION</scope>
</reference>
<dbReference type="Proteomes" id="UP000694545">
    <property type="component" value="Unplaced"/>
</dbReference>
<keyword evidence="2" id="KW-1185">Reference proteome</keyword>
<dbReference type="AlphaFoldDB" id="A0A8D2JG43"/>
<sequence length="177" mass="18771">MKSTPISRLTYPDSSNFLLVDGDLVPIDKDVGQAHIGHGLVAPVVVLLNYGERNQCRVASTVLGNGVRAGALEIEVHSVKGVVVWIPPAPAASVEVGDTFGQSILNFACFLLSTVRKSYLLTLMKATQDSILDLAGLITGTAVGFTSYSLAWDAAAALLASVQQNRLIGLVKGRYFK</sequence>
<accession>A0A8D2JG43</accession>
<reference evidence="1" key="2">
    <citation type="submission" date="2025-09" db="UniProtKB">
        <authorList>
            <consortium name="Ensembl"/>
        </authorList>
    </citation>
    <scope>IDENTIFICATION</scope>
</reference>
<proteinExistence type="predicted"/>
<protein>
    <submittedName>
        <fullName evidence="1">Uncharacterized protein</fullName>
    </submittedName>
</protein>